<gene>
    <name evidence="2" type="ORF">A2154_04825</name>
</gene>
<name>A0A1F5Z940_9BACT</name>
<organism evidence="2 3">
    <name type="scientific">Candidatus Gottesmanbacteria bacterium RBG_16_43_7</name>
    <dbReference type="NCBI Taxonomy" id="1798373"/>
    <lineage>
        <taxon>Bacteria</taxon>
        <taxon>Candidatus Gottesmaniibacteriota</taxon>
    </lineage>
</organism>
<feature type="domain" description="HMA" evidence="1">
    <location>
        <begin position="2"/>
        <end position="67"/>
    </location>
</feature>
<dbReference type="InterPro" id="IPR036163">
    <property type="entry name" value="HMA_dom_sf"/>
</dbReference>
<dbReference type="EMBL" id="MFJC01000054">
    <property type="protein sequence ID" value="OGG08667.1"/>
    <property type="molecule type" value="Genomic_DNA"/>
</dbReference>
<proteinExistence type="predicted"/>
<dbReference type="InterPro" id="IPR006121">
    <property type="entry name" value="HMA_dom"/>
</dbReference>
<accession>A0A1F5Z940</accession>
<sequence length="70" mass="7484">MNEQTIKISGITCNACIKLITKMLSRMEGINNVLSVDAQGNAKMSVASIFTKEAYAQALAGTPYTVENVS</sequence>
<evidence type="ECO:0000313" key="2">
    <source>
        <dbReference type="EMBL" id="OGG08667.1"/>
    </source>
</evidence>
<reference evidence="2 3" key="1">
    <citation type="journal article" date="2016" name="Nat. Commun.">
        <title>Thousands of microbial genomes shed light on interconnected biogeochemical processes in an aquifer system.</title>
        <authorList>
            <person name="Anantharaman K."/>
            <person name="Brown C.T."/>
            <person name="Hug L.A."/>
            <person name="Sharon I."/>
            <person name="Castelle C.J."/>
            <person name="Probst A.J."/>
            <person name="Thomas B.C."/>
            <person name="Singh A."/>
            <person name="Wilkins M.J."/>
            <person name="Karaoz U."/>
            <person name="Brodie E.L."/>
            <person name="Williams K.H."/>
            <person name="Hubbard S.S."/>
            <person name="Banfield J.F."/>
        </authorList>
    </citation>
    <scope>NUCLEOTIDE SEQUENCE [LARGE SCALE GENOMIC DNA]</scope>
</reference>
<dbReference type="CDD" id="cd00371">
    <property type="entry name" value="HMA"/>
    <property type="match status" value="1"/>
</dbReference>
<dbReference type="Pfam" id="PF00403">
    <property type="entry name" value="HMA"/>
    <property type="match status" value="1"/>
</dbReference>
<dbReference type="STRING" id="1798373.A2154_04825"/>
<dbReference type="PROSITE" id="PS50846">
    <property type="entry name" value="HMA_2"/>
    <property type="match status" value="1"/>
</dbReference>
<comment type="caution">
    <text evidence="2">The sequence shown here is derived from an EMBL/GenBank/DDBJ whole genome shotgun (WGS) entry which is preliminary data.</text>
</comment>
<evidence type="ECO:0000259" key="1">
    <source>
        <dbReference type="PROSITE" id="PS50846"/>
    </source>
</evidence>
<protein>
    <recommendedName>
        <fullName evidence="1">HMA domain-containing protein</fullName>
    </recommendedName>
</protein>
<dbReference type="GO" id="GO:0046872">
    <property type="term" value="F:metal ion binding"/>
    <property type="evidence" value="ECO:0007669"/>
    <property type="project" value="InterPro"/>
</dbReference>
<dbReference type="Proteomes" id="UP000176854">
    <property type="component" value="Unassembled WGS sequence"/>
</dbReference>
<dbReference type="AlphaFoldDB" id="A0A1F5Z940"/>
<dbReference type="SUPFAM" id="SSF55008">
    <property type="entry name" value="HMA, heavy metal-associated domain"/>
    <property type="match status" value="1"/>
</dbReference>
<evidence type="ECO:0000313" key="3">
    <source>
        <dbReference type="Proteomes" id="UP000176854"/>
    </source>
</evidence>
<dbReference type="Gene3D" id="3.30.70.100">
    <property type="match status" value="1"/>
</dbReference>